<dbReference type="InterPro" id="IPR045474">
    <property type="entry name" value="GEVED"/>
</dbReference>
<evidence type="ECO:0000313" key="8">
    <source>
        <dbReference type="EMBL" id="RTQ48163.1"/>
    </source>
</evidence>
<feature type="domain" description="PKD" evidence="7">
    <location>
        <begin position="422"/>
        <end position="498"/>
    </location>
</feature>
<dbReference type="Proteomes" id="UP000282184">
    <property type="component" value="Unassembled WGS sequence"/>
</dbReference>
<dbReference type="RefSeq" id="WP_126694404.1">
    <property type="nucleotide sequence ID" value="NZ_RXOF01000010.1"/>
</dbReference>
<keyword evidence="4" id="KW-1133">Transmembrane helix</keyword>
<organism evidence="8 9">
    <name type="scientific">Hymenobacter gummosus</name>
    <dbReference type="NCBI Taxonomy" id="1776032"/>
    <lineage>
        <taxon>Bacteria</taxon>
        <taxon>Pseudomonadati</taxon>
        <taxon>Bacteroidota</taxon>
        <taxon>Cytophagia</taxon>
        <taxon>Cytophagales</taxon>
        <taxon>Hymenobacteraceae</taxon>
        <taxon>Hymenobacter</taxon>
    </lineage>
</organism>
<dbReference type="EMBL" id="RXOF01000010">
    <property type="protein sequence ID" value="RTQ48163.1"/>
    <property type="molecule type" value="Genomic_DNA"/>
</dbReference>
<dbReference type="CDD" id="cd00146">
    <property type="entry name" value="PKD"/>
    <property type="match status" value="2"/>
</dbReference>
<dbReference type="GO" id="GO:0005886">
    <property type="term" value="C:plasma membrane"/>
    <property type="evidence" value="ECO:0007669"/>
    <property type="project" value="TreeGrafter"/>
</dbReference>
<dbReference type="PROSITE" id="PS50093">
    <property type="entry name" value="PKD"/>
    <property type="match status" value="2"/>
</dbReference>
<feature type="domain" description="PKD" evidence="7">
    <location>
        <begin position="191"/>
        <end position="268"/>
    </location>
</feature>
<sequence>MRKSIRLRRFAPLFLAVAGWLTAPAAQAQCPAATSACTPGSAPSSSFPFGMGILNVTLGTINNTTSGVQDGYRDYSCTIGTSLTIGQDYPLTVRTNASADENVRVWIDFNNDGQFSNTPQSSGGELVFSSVGRGAQTGTVRIAAGATTGVALRMRVAADYANITALPTPCSTPQYSQTEDYRVTLTSTTTAPTAGFTADQTTTCSGCVQFTDQSQSGPTSWLWDFGDGQTATTQNPRHCYTTPGTFTVRLTATNSVGSNVATRTNYITYNNQVPRAASCTPATTAYCCGYGITQLQLGTLTNNSTDGVGGYQDFTCTGRVSLIEGNRYTLSLLTGTNPQDTRVWLDLNNDGQFTSNEMLLEMLNRTSPVSGTLTIPGGAVRNTPLRLRVISDFVGSGFTTCSGIQFGQAEDYNVTIQPNTLPPAPDFSSDYSSTCSNPVQFTDLSQNAPTSWLWNFGDGQTSTQRNPTHTYTASGVYDVTLTATNANGSQVATKRTYIALTVPCVSYCASTGTNTNAWITSVQVSGGSLTSPFVSNTAADANGYGNYTRRVLELRTGSTYSLSVAINNSFNRSTTVWIDYNRNGTFDASEQVVNGTTATTLSASFTVPTPQSNIGFTRMRVLMRLNANTPNACIQNQLNAETEDYSVNISGPLATAGPARDIPGFEVYPNPTPDGRLRLHLPAAPAGTYEVRVENLLGAVLLRQPVRLSPGADAALALPQLPQGVYLLRLTAADGTQATRRIVRN</sequence>
<evidence type="ECO:0000256" key="6">
    <source>
        <dbReference type="SAM" id="SignalP"/>
    </source>
</evidence>
<dbReference type="SMART" id="SM00089">
    <property type="entry name" value="PKD"/>
    <property type="match status" value="2"/>
</dbReference>
<dbReference type="AlphaFoldDB" id="A0A3S0H517"/>
<evidence type="ECO:0000256" key="2">
    <source>
        <dbReference type="ARBA" id="ARBA00022692"/>
    </source>
</evidence>
<dbReference type="GO" id="GO:0006816">
    <property type="term" value="P:calcium ion transport"/>
    <property type="evidence" value="ECO:0007669"/>
    <property type="project" value="TreeGrafter"/>
</dbReference>
<evidence type="ECO:0000256" key="3">
    <source>
        <dbReference type="ARBA" id="ARBA00022737"/>
    </source>
</evidence>
<dbReference type="PANTHER" id="PTHR46730:SF4">
    <property type="entry name" value="POLYCYSTIC KIDNEY DISEASE PROTEIN 1-LIKE 1"/>
    <property type="match status" value="1"/>
</dbReference>
<feature type="signal peptide" evidence="6">
    <location>
        <begin position="1"/>
        <end position="28"/>
    </location>
</feature>
<accession>A0A3S0H517</accession>
<feature type="chain" id="PRO_5018714784" evidence="6">
    <location>
        <begin position="29"/>
        <end position="745"/>
    </location>
</feature>
<dbReference type="InterPro" id="IPR013783">
    <property type="entry name" value="Ig-like_fold"/>
</dbReference>
<evidence type="ECO:0000313" key="9">
    <source>
        <dbReference type="Proteomes" id="UP000282184"/>
    </source>
</evidence>
<dbReference type="NCBIfam" id="TIGR04183">
    <property type="entry name" value="Por_Secre_tail"/>
    <property type="match status" value="1"/>
</dbReference>
<dbReference type="GO" id="GO:0005261">
    <property type="term" value="F:monoatomic cation channel activity"/>
    <property type="evidence" value="ECO:0007669"/>
    <property type="project" value="TreeGrafter"/>
</dbReference>
<protein>
    <submittedName>
        <fullName evidence="8">PKD domain-containing protein</fullName>
    </submittedName>
</protein>
<keyword evidence="9" id="KW-1185">Reference proteome</keyword>
<keyword evidence="5" id="KW-0472">Membrane</keyword>
<evidence type="ECO:0000256" key="1">
    <source>
        <dbReference type="ARBA" id="ARBA00004141"/>
    </source>
</evidence>
<dbReference type="Pfam" id="PF20009">
    <property type="entry name" value="GEVED"/>
    <property type="match status" value="3"/>
</dbReference>
<evidence type="ECO:0000256" key="5">
    <source>
        <dbReference type="ARBA" id="ARBA00023136"/>
    </source>
</evidence>
<dbReference type="InterPro" id="IPR000601">
    <property type="entry name" value="PKD_dom"/>
</dbReference>
<dbReference type="PANTHER" id="PTHR46730">
    <property type="entry name" value="POLYCYSTIN-1"/>
    <property type="match status" value="1"/>
</dbReference>
<evidence type="ECO:0000259" key="7">
    <source>
        <dbReference type="PROSITE" id="PS50093"/>
    </source>
</evidence>
<comment type="subcellular location">
    <subcellularLocation>
        <location evidence="1">Membrane</location>
        <topology evidence="1">Multi-pass membrane protein</topology>
    </subcellularLocation>
</comment>
<dbReference type="Gene3D" id="2.60.40.10">
    <property type="entry name" value="Immunoglobulins"/>
    <property type="match status" value="2"/>
</dbReference>
<keyword evidence="2" id="KW-0812">Transmembrane</keyword>
<dbReference type="InterPro" id="IPR035986">
    <property type="entry name" value="PKD_dom_sf"/>
</dbReference>
<gene>
    <name evidence="8" type="ORF">EJV47_17175</name>
</gene>
<evidence type="ECO:0000256" key="4">
    <source>
        <dbReference type="ARBA" id="ARBA00022989"/>
    </source>
</evidence>
<dbReference type="SUPFAM" id="SSF49299">
    <property type="entry name" value="PKD domain"/>
    <property type="match status" value="2"/>
</dbReference>
<reference evidence="8 9" key="1">
    <citation type="submission" date="2018-12" db="EMBL/GenBank/DDBJ databases">
        <title>Hymenobacter gummosus sp. nov., isolated from a spring.</title>
        <authorList>
            <person name="Nie L."/>
        </authorList>
    </citation>
    <scope>NUCLEOTIDE SEQUENCE [LARGE SCALE GENOMIC DNA]</scope>
    <source>
        <strain evidence="8 9">KCTC 52166</strain>
    </source>
</reference>
<dbReference type="OrthoDB" id="1521709at2"/>
<dbReference type="InterPro" id="IPR022409">
    <property type="entry name" value="PKD/Chitinase_dom"/>
</dbReference>
<dbReference type="InterPro" id="IPR026444">
    <property type="entry name" value="Secre_tail"/>
</dbReference>
<comment type="caution">
    <text evidence="8">The sequence shown here is derived from an EMBL/GenBank/DDBJ whole genome shotgun (WGS) entry which is preliminary data.</text>
</comment>
<proteinExistence type="predicted"/>
<keyword evidence="6" id="KW-0732">Signal</keyword>
<name>A0A3S0H517_9BACT</name>
<dbReference type="FunFam" id="2.60.40.10:FF:000270">
    <property type="entry name" value="Cell surface protein"/>
    <property type="match status" value="2"/>
</dbReference>
<keyword evidence="3" id="KW-0677">Repeat</keyword>
<dbReference type="Pfam" id="PF18911">
    <property type="entry name" value="PKD_4"/>
    <property type="match status" value="2"/>
</dbReference>